<feature type="compositionally biased region" description="Polar residues" evidence="1">
    <location>
        <begin position="69"/>
        <end position="79"/>
    </location>
</feature>
<feature type="compositionally biased region" description="Basic and acidic residues" evidence="1">
    <location>
        <begin position="55"/>
        <end position="68"/>
    </location>
</feature>
<reference evidence="2 3" key="1">
    <citation type="journal article" date="2023" name="Sci. Data">
        <title>Genome assembly of the Korean intertidal mud-creeper Batillaria attramentaria.</title>
        <authorList>
            <person name="Patra A.K."/>
            <person name="Ho P.T."/>
            <person name="Jun S."/>
            <person name="Lee S.J."/>
            <person name="Kim Y."/>
            <person name="Won Y.J."/>
        </authorList>
    </citation>
    <scope>NUCLEOTIDE SEQUENCE [LARGE SCALE GENOMIC DNA]</scope>
    <source>
        <strain evidence="2">Wonlab-2016</strain>
    </source>
</reference>
<keyword evidence="3" id="KW-1185">Reference proteome</keyword>
<organism evidence="2 3">
    <name type="scientific">Batillaria attramentaria</name>
    <dbReference type="NCBI Taxonomy" id="370345"/>
    <lineage>
        <taxon>Eukaryota</taxon>
        <taxon>Metazoa</taxon>
        <taxon>Spiralia</taxon>
        <taxon>Lophotrochozoa</taxon>
        <taxon>Mollusca</taxon>
        <taxon>Gastropoda</taxon>
        <taxon>Caenogastropoda</taxon>
        <taxon>Sorbeoconcha</taxon>
        <taxon>Cerithioidea</taxon>
        <taxon>Batillariidae</taxon>
        <taxon>Batillaria</taxon>
    </lineage>
</organism>
<protein>
    <submittedName>
        <fullName evidence="2">Uncharacterized protein</fullName>
    </submittedName>
</protein>
<feature type="region of interest" description="Disordered" evidence="1">
    <location>
        <begin position="47"/>
        <end position="102"/>
    </location>
</feature>
<feature type="non-terminal residue" evidence="2">
    <location>
        <position position="1"/>
    </location>
</feature>
<dbReference type="Proteomes" id="UP001519460">
    <property type="component" value="Unassembled WGS sequence"/>
</dbReference>
<evidence type="ECO:0000313" key="3">
    <source>
        <dbReference type="Proteomes" id="UP001519460"/>
    </source>
</evidence>
<accession>A0ABD0L6F7</accession>
<evidence type="ECO:0000313" key="2">
    <source>
        <dbReference type="EMBL" id="KAK7494908.1"/>
    </source>
</evidence>
<gene>
    <name evidence="2" type="ORF">BaRGS_00013787</name>
</gene>
<dbReference type="AlphaFoldDB" id="A0ABD0L6F7"/>
<comment type="caution">
    <text evidence="2">The sequence shown here is derived from an EMBL/GenBank/DDBJ whole genome shotgun (WGS) entry which is preliminary data.</text>
</comment>
<dbReference type="EMBL" id="JACVVK020000079">
    <property type="protein sequence ID" value="KAK7494908.1"/>
    <property type="molecule type" value="Genomic_DNA"/>
</dbReference>
<name>A0ABD0L6F7_9CAEN</name>
<proteinExistence type="predicted"/>
<evidence type="ECO:0000256" key="1">
    <source>
        <dbReference type="SAM" id="MobiDB-lite"/>
    </source>
</evidence>
<sequence length="102" mass="11270">TQLRGLHNANQSAVKSADPAKVQQLLHIGHDDTLVMRWNWRLTIGGQIGNGSQDGHSDDTQACPHRDFCTTQKSQTSHSGVAEVRSGSRRHVYDTEITEPPQ</sequence>